<dbReference type="GO" id="GO:0016491">
    <property type="term" value="F:oxidoreductase activity"/>
    <property type="evidence" value="ECO:0007669"/>
    <property type="project" value="UniProtKB-KW"/>
</dbReference>
<dbReference type="RefSeq" id="XP_025412999.1">
    <property type="nucleotide sequence ID" value="XM_025557214.1"/>
</dbReference>
<evidence type="ECO:0000313" key="4">
    <source>
        <dbReference type="RefSeq" id="XP_025412999.1"/>
    </source>
</evidence>
<dbReference type="Gene3D" id="3.40.50.720">
    <property type="entry name" value="NAD(P)-binding Rossmann-like Domain"/>
    <property type="match status" value="1"/>
</dbReference>
<gene>
    <name evidence="4" type="primary">LOC112685359</name>
</gene>
<dbReference type="InterPro" id="IPR036291">
    <property type="entry name" value="NAD(P)-bd_dom_sf"/>
</dbReference>
<sequence length="314" mass="35127">MEYILPNRCQSNARLDGKTVVVTGSNTGIGKETAMEFYKRGARVIMACRSASRTQNAIDSIKKKTEEEKDVGELVFKHLELSFLASVRKCAKEILHTEKTIDILVNNAGIMMCPKTLSENGIELHLATNHLGHFLFTLLLLPRILKSTPARIINVTSLAHTWGDKKMHFDDINLDKNYTPSGAYGRSKLANILFTVELAKRLKGTGVTVYAVNPGVVHSDLSRYVDQTIFPGASWLYNIFTKVVVKTPQQGVQTTLYCALDHNCAHESGLYYSDCKIMEPDPAAKDEQVSQELWDTSCKIIRLDPEYNPFKADL</sequence>
<dbReference type="AlphaFoldDB" id="A0A8B8FPY1"/>
<dbReference type="InterPro" id="IPR002347">
    <property type="entry name" value="SDR_fam"/>
</dbReference>
<protein>
    <submittedName>
        <fullName evidence="4">Retinol dehydrogenase 11-like</fullName>
    </submittedName>
</protein>
<proteinExistence type="inferred from homology"/>
<dbReference type="Proteomes" id="UP000694846">
    <property type="component" value="Unplaced"/>
</dbReference>
<dbReference type="CDD" id="cd05327">
    <property type="entry name" value="retinol-DH_like_SDR_c_like"/>
    <property type="match status" value="1"/>
</dbReference>
<comment type="similarity">
    <text evidence="2">Belongs to the short-chain dehydrogenases/reductases (SDR) family.</text>
</comment>
<reference evidence="4" key="1">
    <citation type="submission" date="2025-08" db="UniProtKB">
        <authorList>
            <consortium name="RefSeq"/>
        </authorList>
    </citation>
    <scope>IDENTIFICATION</scope>
    <source>
        <tissue evidence="4">Whole body</tissue>
    </source>
</reference>
<dbReference type="PANTHER" id="PTHR43157:SF73">
    <property type="entry name" value="WW DOMAIN-CONTAINING OXIDOREDUCTASE-LIKE PROTEIN"/>
    <property type="match status" value="1"/>
</dbReference>
<dbReference type="GeneID" id="112685359"/>
<organism evidence="3 4">
    <name type="scientific">Sipha flava</name>
    <name type="common">yellow sugarcane aphid</name>
    <dbReference type="NCBI Taxonomy" id="143950"/>
    <lineage>
        <taxon>Eukaryota</taxon>
        <taxon>Metazoa</taxon>
        <taxon>Ecdysozoa</taxon>
        <taxon>Arthropoda</taxon>
        <taxon>Hexapoda</taxon>
        <taxon>Insecta</taxon>
        <taxon>Pterygota</taxon>
        <taxon>Neoptera</taxon>
        <taxon>Paraneoptera</taxon>
        <taxon>Hemiptera</taxon>
        <taxon>Sternorrhyncha</taxon>
        <taxon>Aphidomorpha</taxon>
        <taxon>Aphidoidea</taxon>
        <taxon>Aphididae</taxon>
        <taxon>Sipha</taxon>
    </lineage>
</organism>
<dbReference type="PRINTS" id="PR00081">
    <property type="entry name" value="GDHRDH"/>
</dbReference>
<dbReference type="SUPFAM" id="SSF51735">
    <property type="entry name" value="NAD(P)-binding Rossmann-fold domains"/>
    <property type="match status" value="1"/>
</dbReference>
<dbReference type="PANTHER" id="PTHR43157">
    <property type="entry name" value="PHOSPHATIDYLINOSITOL-GLYCAN BIOSYNTHESIS CLASS F PROTEIN-RELATED"/>
    <property type="match status" value="1"/>
</dbReference>
<evidence type="ECO:0000256" key="2">
    <source>
        <dbReference type="RuleBase" id="RU000363"/>
    </source>
</evidence>
<dbReference type="Pfam" id="PF00106">
    <property type="entry name" value="adh_short"/>
    <property type="match status" value="2"/>
</dbReference>
<dbReference type="PRINTS" id="PR00080">
    <property type="entry name" value="SDRFAMILY"/>
</dbReference>
<accession>A0A8B8FPY1</accession>
<keyword evidence="3" id="KW-1185">Reference proteome</keyword>
<evidence type="ECO:0000256" key="1">
    <source>
        <dbReference type="ARBA" id="ARBA00023002"/>
    </source>
</evidence>
<evidence type="ECO:0000313" key="3">
    <source>
        <dbReference type="Proteomes" id="UP000694846"/>
    </source>
</evidence>
<keyword evidence="1" id="KW-0560">Oxidoreductase</keyword>
<name>A0A8B8FPY1_9HEMI</name>
<dbReference type="OrthoDB" id="191139at2759"/>